<dbReference type="SUPFAM" id="SSF103473">
    <property type="entry name" value="MFS general substrate transporter"/>
    <property type="match status" value="1"/>
</dbReference>
<keyword evidence="6 7" id="KW-0472">Membrane</keyword>
<evidence type="ECO:0000256" key="3">
    <source>
        <dbReference type="ARBA" id="ARBA00022448"/>
    </source>
</evidence>
<proteinExistence type="inferred from homology"/>
<dbReference type="Pfam" id="PF01733">
    <property type="entry name" value="Nucleoside_tran"/>
    <property type="match status" value="1"/>
</dbReference>
<evidence type="ECO:0000256" key="1">
    <source>
        <dbReference type="ARBA" id="ARBA00004141"/>
    </source>
</evidence>
<feature type="transmembrane region" description="Helical" evidence="7">
    <location>
        <begin position="347"/>
        <end position="371"/>
    </location>
</feature>
<feature type="transmembrane region" description="Helical" evidence="7">
    <location>
        <begin position="115"/>
        <end position="136"/>
    </location>
</feature>
<dbReference type="OrthoDB" id="1856718at2759"/>
<comment type="caution">
    <text evidence="8">The sequence shown here is derived from an EMBL/GenBank/DDBJ whole genome shotgun (WGS) entry which is preliminary data.</text>
</comment>
<protein>
    <submittedName>
        <fullName evidence="8">(Mediterranean fruit fly) hypothetical protein</fullName>
    </submittedName>
</protein>
<organism evidence="8 9">
    <name type="scientific">Ceratitis capitata</name>
    <name type="common">Mediterranean fruit fly</name>
    <name type="synonym">Tephritis capitata</name>
    <dbReference type="NCBI Taxonomy" id="7213"/>
    <lineage>
        <taxon>Eukaryota</taxon>
        <taxon>Metazoa</taxon>
        <taxon>Ecdysozoa</taxon>
        <taxon>Arthropoda</taxon>
        <taxon>Hexapoda</taxon>
        <taxon>Insecta</taxon>
        <taxon>Pterygota</taxon>
        <taxon>Neoptera</taxon>
        <taxon>Endopterygota</taxon>
        <taxon>Diptera</taxon>
        <taxon>Brachycera</taxon>
        <taxon>Muscomorpha</taxon>
        <taxon>Tephritoidea</taxon>
        <taxon>Tephritidae</taxon>
        <taxon>Ceratitis</taxon>
        <taxon>Ceratitis</taxon>
    </lineage>
</organism>
<evidence type="ECO:0000313" key="8">
    <source>
        <dbReference type="EMBL" id="CAD7012727.1"/>
    </source>
</evidence>
<feature type="transmembrane region" description="Helical" evidence="7">
    <location>
        <begin position="57"/>
        <end position="79"/>
    </location>
</feature>
<evidence type="ECO:0000256" key="4">
    <source>
        <dbReference type="ARBA" id="ARBA00022692"/>
    </source>
</evidence>
<feature type="transmembrane region" description="Helical" evidence="7">
    <location>
        <begin position="281"/>
        <end position="303"/>
    </location>
</feature>
<feature type="transmembrane region" description="Helical" evidence="7">
    <location>
        <begin position="148"/>
        <end position="172"/>
    </location>
</feature>
<dbReference type="GO" id="GO:0005337">
    <property type="term" value="F:nucleoside transmembrane transporter activity"/>
    <property type="evidence" value="ECO:0007669"/>
    <property type="project" value="InterPro"/>
</dbReference>
<sequence length="418" mass="47377">MEPPKDKWNIVLLIFILHGIGTLMPWNMFITAKSYYVDYKLGGSENSTSASNYAANFLQYHGFAAQIPNVVFNWLNVFLNLGGDLKKRMSLSILVELALFVLTVVMAMIDSSNCSGAFFWITMITVVILNMAGAVYQNSIYGMVATFPFRYTGGVILGCNICGLLVSLISISSNYIFSTTRTAAIYYFITAMIVLVLCFDTFLGLPLNKFFIYKELSRKADDNENVKNSDIPYWSIFKTASIQLLNVFMIFFVTLAVFPAVNSDIKASSADFFIKDPVMYVQYTCFLTFNLFAMLGSLTSYWIQWPGSKYLIIPVVLRLIFIPLYLFCNYLPMNVDRRLPVIIKNDWIYWIIGVLMAYTSGYYSALAMMYTPQTVEQNFQVKAGMFAGAMLISGIFCGILFSFLAPYLHIQKRTNSQE</sequence>
<evidence type="ECO:0000256" key="2">
    <source>
        <dbReference type="ARBA" id="ARBA00007965"/>
    </source>
</evidence>
<feature type="transmembrane region" description="Helical" evidence="7">
    <location>
        <begin position="91"/>
        <end position="109"/>
    </location>
</feature>
<keyword evidence="3" id="KW-0813">Transport</keyword>
<feature type="transmembrane region" description="Helical" evidence="7">
    <location>
        <begin position="383"/>
        <end position="408"/>
    </location>
</feature>
<evidence type="ECO:0000256" key="7">
    <source>
        <dbReference type="SAM" id="Phobius"/>
    </source>
</evidence>
<evidence type="ECO:0000313" key="9">
    <source>
        <dbReference type="Proteomes" id="UP000606786"/>
    </source>
</evidence>
<feature type="transmembrane region" description="Helical" evidence="7">
    <location>
        <begin position="12"/>
        <end position="37"/>
    </location>
</feature>
<dbReference type="InterPro" id="IPR036259">
    <property type="entry name" value="MFS_trans_sf"/>
</dbReference>
<dbReference type="EMBL" id="CAJHJT010000056">
    <property type="protein sequence ID" value="CAD7012727.1"/>
    <property type="molecule type" value="Genomic_DNA"/>
</dbReference>
<feature type="transmembrane region" description="Helical" evidence="7">
    <location>
        <begin position="244"/>
        <end position="261"/>
    </location>
</feature>
<dbReference type="PANTHER" id="PTHR10332">
    <property type="entry name" value="EQUILIBRATIVE NUCLEOSIDE TRANSPORTER"/>
    <property type="match status" value="1"/>
</dbReference>
<dbReference type="PRINTS" id="PR01130">
    <property type="entry name" value="DERENTRNSPRT"/>
</dbReference>
<name>A0A811VBV7_CERCA</name>
<comment type="subcellular location">
    <subcellularLocation>
        <location evidence="1">Membrane</location>
        <topology evidence="1">Multi-pass membrane protein</topology>
    </subcellularLocation>
</comment>
<feature type="transmembrane region" description="Helical" evidence="7">
    <location>
        <begin position="184"/>
        <end position="205"/>
    </location>
</feature>
<comment type="similarity">
    <text evidence="2">Belongs to the SLC29A/ENT transporter (TC 2.A.57) family.</text>
</comment>
<feature type="transmembrane region" description="Helical" evidence="7">
    <location>
        <begin position="310"/>
        <end position="327"/>
    </location>
</feature>
<evidence type="ECO:0000256" key="6">
    <source>
        <dbReference type="ARBA" id="ARBA00023136"/>
    </source>
</evidence>
<dbReference type="AlphaFoldDB" id="A0A811VBV7"/>
<reference evidence="8" key="1">
    <citation type="submission" date="2020-11" db="EMBL/GenBank/DDBJ databases">
        <authorList>
            <person name="Whitehead M."/>
        </authorList>
    </citation>
    <scope>NUCLEOTIDE SEQUENCE</scope>
    <source>
        <strain evidence="8">EGII</strain>
    </source>
</reference>
<dbReference type="Proteomes" id="UP000606786">
    <property type="component" value="Unassembled WGS sequence"/>
</dbReference>
<evidence type="ECO:0000256" key="5">
    <source>
        <dbReference type="ARBA" id="ARBA00022989"/>
    </source>
</evidence>
<dbReference type="InterPro" id="IPR002259">
    <property type="entry name" value="Eqnu_transpt"/>
</dbReference>
<dbReference type="PIRSF" id="PIRSF016379">
    <property type="entry name" value="ENT"/>
    <property type="match status" value="1"/>
</dbReference>
<keyword evidence="4 7" id="KW-0812">Transmembrane</keyword>
<accession>A0A811VBV7</accession>
<gene>
    <name evidence="8" type="ORF">CCAP1982_LOCUS20831</name>
</gene>
<keyword evidence="5 7" id="KW-1133">Transmembrane helix</keyword>
<dbReference type="GO" id="GO:0005886">
    <property type="term" value="C:plasma membrane"/>
    <property type="evidence" value="ECO:0007669"/>
    <property type="project" value="TreeGrafter"/>
</dbReference>
<dbReference type="PANTHER" id="PTHR10332:SF80">
    <property type="entry name" value="EQUILIBRATIVE NUCLEOSIDE TRANSPORTER 2, ISOFORM A"/>
    <property type="match status" value="1"/>
</dbReference>
<keyword evidence="9" id="KW-1185">Reference proteome</keyword>